<accession>A7AMF9</accession>
<protein>
    <recommendedName>
        <fullName evidence="4">Cullin family profile domain-containing protein</fullName>
    </recommendedName>
</protein>
<dbReference type="InterPro" id="IPR001373">
    <property type="entry name" value="Cullin_N"/>
</dbReference>
<dbReference type="FunCoup" id="A7AMF9">
    <property type="interactions" value="244"/>
</dbReference>
<dbReference type="InterPro" id="IPR016158">
    <property type="entry name" value="Cullin_homology"/>
</dbReference>
<organism evidence="5 6">
    <name type="scientific">Babesia bovis</name>
    <dbReference type="NCBI Taxonomy" id="5865"/>
    <lineage>
        <taxon>Eukaryota</taxon>
        <taxon>Sar</taxon>
        <taxon>Alveolata</taxon>
        <taxon>Apicomplexa</taxon>
        <taxon>Aconoidasida</taxon>
        <taxon>Piroplasmida</taxon>
        <taxon>Babesiidae</taxon>
        <taxon>Babesia</taxon>
    </lineage>
</organism>
<gene>
    <name evidence="5" type="ORF">BBOV_III001760</name>
</gene>
<reference evidence="6" key="2">
    <citation type="journal article" date="2020" name="Data Brief">
        <title>Transcriptome dataset of Babesia bovis life stages within vertebrate and invertebrate hosts.</title>
        <authorList>
            <person name="Ueti M.W."/>
            <person name="Johnson W.C."/>
            <person name="Kappmeyer L.S."/>
            <person name="Herndon D.R."/>
            <person name="Mousel M.R."/>
            <person name="Reif K.E."/>
            <person name="Taus N.S."/>
            <person name="Ifeonu O.O."/>
            <person name="Silva J.C."/>
            <person name="Suarez C.E."/>
            <person name="Brayton K.A."/>
        </authorList>
    </citation>
    <scope>NUCLEOTIDE SEQUENCE [LARGE SCALE GENOMIC DNA]</scope>
</reference>
<dbReference type="Pfam" id="PF26557">
    <property type="entry name" value="Cullin_AB"/>
    <property type="match status" value="1"/>
</dbReference>
<dbReference type="SUPFAM" id="SSF74788">
    <property type="entry name" value="Cullin repeat-like"/>
    <property type="match status" value="1"/>
</dbReference>
<evidence type="ECO:0000256" key="1">
    <source>
        <dbReference type="ARBA" id="ARBA00006019"/>
    </source>
</evidence>
<dbReference type="Pfam" id="PF00888">
    <property type="entry name" value="Cullin"/>
    <property type="match status" value="1"/>
</dbReference>
<dbReference type="InterPro" id="IPR045093">
    <property type="entry name" value="Cullin"/>
</dbReference>
<feature type="domain" description="Cullin family profile" evidence="4">
    <location>
        <begin position="401"/>
        <end position="651"/>
    </location>
</feature>
<dbReference type="OMA" id="KCINLMK"/>
<dbReference type="SMART" id="SM00182">
    <property type="entry name" value="CULLIN"/>
    <property type="match status" value="1"/>
</dbReference>
<dbReference type="VEuPathDB" id="PiroplasmaDB:BBOV_III001760"/>
<comment type="caution">
    <text evidence="5">The sequence shown here is derived from an EMBL/GenBank/DDBJ whole genome shotgun (WGS) entry which is preliminary data.</text>
</comment>
<evidence type="ECO:0000313" key="5">
    <source>
        <dbReference type="EMBL" id="EDO07743.1"/>
    </source>
</evidence>
<dbReference type="InterPro" id="IPR059120">
    <property type="entry name" value="Cullin-like_AB"/>
</dbReference>
<dbReference type="STRING" id="5865.A7AMF9"/>
<dbReference type="eggNOG" id="KOG2167">
    <property type="taxonomic scope" value="Eukaryota"/>
</dbReference>
<dbReference type="AlphaFoldDB" id="A7AMF9"/>
<dbReference type="PROSITE" id="PS50069">
    <property type="entry name" value="CULLIN_2"/>
    <property type="match status" value="1"/>
</dbReference>
<dbReference type="InterPro" id="IPR016159">
    <property type="entry name" value="Cullin_repeat-like_dom_sf"/>
</dbReference>
<dbReference type="GO" id="GO:0006511">
    <property type="term" value="P:ubiquitin-dependent protein catabolic process"/>
    <property type="evidence" value="ECO:0007669"/>
    <property type="project" value="InterPro"/>
</dbReference>
<dbReference type="EMBL" id="AAXT01000001">
    <property type="protein sequence ID" value="EDO07743.1"/>
    <property type="molecule type" value="Genomic_DNA"/>
</dbReference>
<dbReference type="Proteomes" id="UP000002173">
    <property type="component" value="Unassembled WGS sequence"/>
</dbReference>
<keyword evidence="6" id="KW-1185">Reference proteome</keyword>
<comment type="similarity">
    <text evidence="1 2 3">Belongs to the cullin family.</text>
</comment>
<dbReference type="InterPro" id="IPR036317">
    <property type="entry name" value="Cullin_homology_sf"/>
</dbReference>
<dbReference type="Gene3D" id="1.20.1310.10">
    <property type="entry name" value="Cullin Repeats"/>
    <property type="match status" value="2"/>
</dbReference>
<dbReference type="KEGG" id="bbo:BBOV_III001760"/>
<sequence>MELVRAKQRKPVEFRITIRNEDAYAPEMDNYVEHMKGFVQSVLTGNSSAPYNKLMMMEYVNETIHRNQGLALSTQLDEYFRSTIASMINQADDSNDSLGQFGTDIMKRNEQVFNHIELCWCRLRSALSELIQVFSQLQSVNTPGFSIWNNAMEYFKQHLHSNPQMKDRLTVALLDMISKYRDGFDVIFCQLRNIVEMYTFVGGYEKLEERVISETREYYRQFSSQVSSLHSVKGSYIVIQNKILREEEACNKYLLKETVDKVMSTVRIQLLQLTADRLMDRQVLEDLITTVDTSHMRVLVSLYADTDWLSNLHDALFDAAKNIGDRITTGFINRLRQEPVSSSGRLCSDYIKELYGLKTRVDTTIKDTLGSNVDIKSKEHILWQRILNTTESYMEPITMALASYADNICADTSLDKFVSVDHGISFIMKLFRALSGKSRFEVHFRSLVSSRLWYHQKLSQCHEVLVSNLREECGASYVSKMDVIFNDYKNSCKFAAEFTQRKRNLALDHGSIGFNFTCLLLSKESCIRNSQRAIPDTSRMNSLEAISPMDLDNTLPVDPQINAVKQMQQCFIDFYAEKYKNRSLSILTDLGSAVLTMDLNGRSYDLSLSLYQAYTLLSLNGDGCTTLGHIRALMGTDYDDDVMRRHLLKMADGTNPLLTFTVSGLTFDTCSDTDSFCVHPHFTADTRELNFRYREESVVQPDKGEVDTHSLEDPTPVVEATIVRHLKTHLTDSSTNVFRACVTKISGLDRFEFNKILNSLAERDFVSIDTKLDTISYIP</sequence>
<evidence type="ECO:0000256" key="2">
    <source>
        <dbReference type="PROSITE-ProRule" id="PRU00330"/>
    </source>
</evidence>
<name>A7AMF9_BABBO</name>
<evidence type="ECO:0000256" key="3">
    <source>
        <dbReference type="RuleBase" id="RU003829"/>
    </source>
</evidence>
<dbReference type="InParanoid" id="A7AMF9"/>
<proteinExistence type="inferred from homology"/>
<dbReference type="GO" id="GO:0031625">
    <property type="term" value="F:ubiquitin protein ligase binding"/>
    <property type="evidence" value="ECO:0007669"/>
    <property type="project" value="InterPro"/>
</dbReference>
<evidence type="ECO:0000259" key="4">
    <source>
        <dbReference type="PROSITE" id="PS50069"/>
    </source>
</evidence>
<reference evidence="6" key="3">
    <citation type="journal article" date="2021" name="Int. J. Parasitol.">
        <title>Comparative analysis of gene expression between Babesia bovis blood stages and kinetes allowed by improved genome annotation.</title>
        <authorList>
            <person name="Ueti M.W."/>
            <person name="Johnson W.C."/>
            <person name="Kappmeyer L.S."/>
            <person name="Herndon D.R."/>
            <person name="Mousel M.R."/>
            <person name="Reif K.E."/>
            <person name="Taus N.S."/>
            <person name="Ifeonu O.O."/>
            <person name="Silva J.C."/>
            <person name="Suarez C.E."/>
            <person name="Brayton K.A."/>
        </authorList>
    </citation>
    <scope>NUCLEOTIDE SEQUENCE [LARGE SCALE GENOMIC DNA]</scope>
</reference>
<dbReference type="Gene3D" id="3.30.230.130">
    <property type="entry name" value="Cullin, Chain C, Domain 2"/>
    <property type="match status" value="1"/>
</dbReference>
<dbReference type="GeneID" id="5479556"/>
<dbReference type="PANTHER" id="PTHR11932">
    <property type="entry name" value="CULLIN"/>
    <property type="match status" value="1"/>
</dbReference>
<reference evidence="5 6" key="1">
    <citation type="journal article" date="2007" name="PLoS Pathog.">
        <title>Genome sequence of Babesia bovis and comparative analysis of apicomplexan hemoprotozoa.</title>
        <authorList>
            <person name="Brayton K.A."/>
            <person name="Lau A.O.T."/>
            <person name="Herndon D.R."/>
            <person name="Hannick L."/>
            <person name="Kappmeyer L.S."/>
            <person name="Berens S.J."/>
            <person name="Bidwell S.L."/>
            <person name="Brown W.C."/>
            <person name="Crabtree J."/>
            <person name="Fadrosh D."/>
            <person name="Feldblum T."/>
            <person name="Forberger H.A."/>
            <person name="Haas B.J."/>
            <person name="Howell J.M."/>
            <person name="Khouri H."/>
            <person name="Koo H."/>
            <person name="Mann D.J."/>
            <person name="Norimine J."/>
            <person name="Paulsen I.T."/>
            <person name="Radune D."/>
            <person name="Ren Q."/>
            <person name="Smith R.K. Jr."/>
            <person name="Suarez C.E."/>
            <person name="White O."/>
            <person name="Wortman J.R."/>
            <person name="Knowles D.P. Jr."/>
            <person name="McElwain T.F."/>
            <person name="Nene V.M."/>
        </authorList>
    </citation>
    <scope>NUCLEOTIDE SEQUENCE [LARGE SCALE GENOMIC DNA]</scope>
    <source>
        <strain evidence="5">T2Bo</strain>
    </source>
</reference>
<dbReference type="RefSeq" id="XP_001611311.1">
    <property type="nucleotide sequence ID" value="XM_001611261.1"/>
</dbReference>
<dbReference type="SUPFAM" id="SSF75632">
    <property type="entry name" value="Cullin homology domain"/>
    <property type="match status" value="1"/>
</dbReference>
<evidence type="ECO:0000313" key="6">
    <source>
        <dbReference type="Proteomes" id="UP000002173"/>
    </source>
</evidence>